<evidence type="ECO:0000259" key="5">
    <source>
        <dbReference type="Pfam" id="PF16875"/>
    </source>
</evidence>
<feature type="domain" description="Glycosyl hydrolase family 36 N-terminal" evidence="5">
    <location>
        <begin position="9"/>
        <end position="152"/>
    </location>
</feature>
<dbReference type="EMBL" id="DVMV01000015">
    <property type="protein sequence ID" value="HIU45102.1"/>
    <property type="molecule type" value="Genomic_DNA"/>
</dbReference>
<dbReference type="Gene3D" id="3.20.20.70">
    <property type="entry name" value="Aldolase class I"/>
    <property type="match status" value="1"/>
</dbReference>
<comment type="caution">
    <text evidence="6">The sequence shown here is derived from an EMBL/GenBank/DDBJ whole genome shotgun (WGS) entry which is preliminary data.</text>
</comment>
<organism evidence="6 7">
    <name type="scientific">Candidatus Alloenteromonas pullicola</name>
    <dbReference type="NCBI Taxonomy" id="2840784"/>
    <lineage>
        <taxon>Bacteria</taxon>
        <taxon>Bacillati</taxon>
        <taxon>Bacillota</taxon>
        <taxon>Bacillota incertae sedis</taxon>
        <taxon>Candidatus Alloenteromonas</taxon>
    </lineage>
</organism>
<keyword evidence="4" id="KW-0326">Glycosidase</keyword>
<dbReference type="InterPro" id="IPR050985">
    <property type="entry name" value="Alpha-glycosidase_related"/>
</dbReference>
<dbReference type="InterPro" id="IPR038417">
    <property type="entry name" value="Alpga-gal_N_sf"/>
</dbReference>
<dbReference type="FunFam" id="3.20.20.70:FF:000118">
    <property type="entry name" value="Alpha-galactosidase"/>
    <property type="match status" value="1"/>
</dbReference>
<dbReference type="CDD" id="cd14791">
    <property type="entry name" value="GH36"/>
    <property type="match status" value="1"/>
</dbReference>
<dbReference type="GO" id="GO:0016052">
    <property type="term" value="P:carbohydrate catabolic process"/>
    <property type="evidence" value="ECO:0007669"/>
    <property type="project" value="InterPro"/>
</dbReference>
<name>A0A9D1LNJ7_9FIRM</name>
<proteinExistence type="predicted"/>
<dbReference type="EC" id="3.2.1.22" evidence="2"/>
<gene>
    <name evidence="6" type="ORF">IAC52_02265</name>
</gene>
<dbReference type="InterPro" id="IPR013785">
    <property type="entry name" value="Aldolase_TIM"/>
</dbReference>
<dbReference type="InterPro" id="IPR000111">
    <property type="entry name" value="Glyco_hydro_27/36_CS"/>
</dbReference>
<dbReference type="InterPro" id="IPR017853">
    <property type="entry name" value="GH"/>
</dbReference>
<accession>A0A9D1LNJ7</accession>
<reference evidence="6" key="2">
    <citation type="journal article" date="2021" name="PeerJ">
        <title>Extensive microbial diversity within the chicken gut microbiome revealed by metagenomics and culture.</title>
        <authorList>
            <person name="Gilroy R."/>
            <person name="Ravi A."/>
            <person name="Getino M."/>
            <person name="Pursley I."/>
            <person name="Horton D.L."/>
            <person name="Alikhan N.F."/>
            <person name="Baker D."/>
            <person name="Gharbi K."/>
            <person name="Hall N."/>
            <person name="Watson M."/>
            <person name="Adriaenssens E.M."/>
            <person name="Foster-Nyarko E."/>
            <person name="Jarju S."/>
            <person name="Secka A."/>
            <person name="Antonio M."/>
            <person name="Oren A."/>
            <person name="Chaudhuri R.R."/>
            <person name="La Ragione R."/>
            <person name="Hildebrand F."/>
            <person name="Pallen M.J."/>
        </authorList>
    </citation>
    <scope>NUCLEOTIDE SEQUENCE</scope>
    <source>
        <strain evidence="6">ChiGjej1B1-22543</strain>
    </source>
</reference>
<dbReference type="InterPro" id="IPR031704">
    <property type="entry name" value="Glyco_hydro_36_N"/>
</dbReference>
<evidence type="ECO:0000256" key="4">
    <source>
        <dbReference type="ARBA" id="ARBA00023295"/>
    </source>
</evidence>
<evidence type="ECO:0000313" key="7">
    <source>
        <dbReference type="Proteomes" id="UP000824070"/>
    </source>
</evidence>
<evidence type="ECO:0000313" key="6">
    <source>
        <dbReference type="EMBL" id="HIU45102.1"/>
    </source>
</evidence>
<evidence type="ECO:0000256" key="2">
    <source>
        <dbReference type="ARBA" id="ARBA00012755"/>
    </source>
</evidence>
<dbReference type="PANTHER" id="PTHR43053">
    <property type="entry name" value="GLYCOSIDASE FAMILY 31"/>
    <property type="match status" value="1"/>
</dbReference>
<protein>
    <recommendedName>
        <fullName evidence="2">alpha-galactosidase</fullName>
        <ecNumber evidence="2">3.2.1.22</ecNumber>
    </recommendedName>
</protein>
<dbReference type="PANTHER" id="PTHR43053:SF3">
    <property type="entry name" value="ALPHA-GALACTOSIDASE C-RELATED"/>
    <property type="match status" value="1"/>
</dbReference>
<dbReference type="SUPFAM" id="SSF51445">
    <property type="entry name" value="(Trans)glycosidases"/>
    <property type="match status" value="1"/>
</dbReference>
<comment type="catalytic activity">
    <reaction evidence="1">
        <text>Hydrolysis of terminal, non-reducing alpha-D-galactose residues in alpha-D-galactosides, including galactose oligosaccharides, galactomannans and galactolipids.</text>
        <dbReference type="EC" id="3.2.1.22"/>
    </reaction>
</comment>
<dbReference type="Pfam" id="PF02065">
    <property type="entry name" value="Melibiase"/>
    <property type="match status" value="1"/>
</dbReference>
<dbReference type="AlphaFoldDB" id="A0A9D1LNJ7"/>
<dbReference type="Gene3D" id="2.70.98.60">
    <property type="entry name" value="alpha-galactosidase from lactobacil brevis"/>
    <property type="match status" value="1"/>
</dbReference>
<evidence type="ECO:0000256" key="3">
    <source>
        <dbReference type="ARBA" id="ARBA00022801"/>
    </source>
</evidence>
<dbReference type="GO" id="GO:0004557">
    <property type="term" value="F:alpha-galactosidase activity"/>
    <property type="evidence" value="ECO:0007669"/>
    <property type="project" value="UniProtKB-EC"/>
</dbReference>
<reference evidence="6" key="1">
    <citation type="submission" date="2020-10" db="EMBL/GenBank/DDBJ databases">
        <authorList>
            <person name="Gilroy R."/>
        </authorList>
    </citation>
    <scope>NUCLEOTIDE SEQUENCE</scope>
    <source>
        <strain evidence="6">ChiGjej1B1-22543</strain>
    </source>
</reference>
<dbReference type="PRINTS" id="PR00743">
    <property type="entry name" value="GLHYDRLASE36"/>
</dbReference>
<sequence>MDGYPTPKGASELVFELADEAMGVEAELHYLLFPTAVGRYMRIVNHGEPLTVRKALCSITFPFADFSGRFLSASWADEARPSDVRFNCGAWSMDSRLGASCEAFNPFFHLRRENGECYGFNLVYSGNHFAAVEAGKHGFTRVMNGISPTAFAKTVSDAEAFTTPLSVVTYGEDLDCLSHANSDFVNGCVVPEAFSNKTKPISYNNWEATYFRFTKQKIYALARKAKKLGIELFVLDDGWFGSRDDDTKALGDWRPNLKKLPGGPRKVSDYVHKLGMKFGLWFEPEMVSPDSDLYRAHPDWALSDGIHPNSLGRNQLTLDLTRQEVQDFIVDTIVSAVKEYRLDYIKWDYNRSMDGFPRLGGSYCHEYVMSLYKVLSRIRERCPDTLFENCASGGSRNDLGMFSFFPYGWASDDTDSYERAKMQRELSVGYPFSVFSNHVSAKTSHQMFRYSSLGTKFDVAMLGCLGYELDLSGLRKNDEREIASQISFYKAHRGLSQLGRRYDVSGDGYIAVESQLGDQALISFQAKEATPNFHYDFLKAKGLRKEGRYILKNRKESFDLRRFGSMVNYVSPVRIKEDGPLINLIARHYEYPSEETSLLCSGSSLDAGVPLPPAYCGSGISKTCRIMFDFSARAYCIEPCPEAGSSISSKE</sequence>
<keyword evidence="3" id="KW-0378">Hydrolase</keyword>
<evidence type="ECO:0000256" key="1">
    <source>
        <dbReference type="ARBA" id="ARBA00001255"/>
    </source>
</evidence>
<dbReference type="PROSITE" id="PS00512">
    <property type="entry name" value="ALPHA_GALACTOSIDASE"/>
    <property type="match status" value="1"/>
</dbReference>
<dbReference type="Proteomes" id="UP000824070">
    <property type="component" value="Unassembled WGS sequence"/>
</dbReference>
<dbReference type="InterPro" id="IPR002252">
    <property type="entry name" value="Glyco_hydro_36"/>
</dbReference>
<dbReference type="Pfam" id="PF16875">
    <property type="entry name" value="Glyco_hydro_36N"/>
    <property type="match status" value="1"/>
</dbReference>